<sequence>SGIFFSVIQDCMFNSLTFLTSTLTVVLLVCYCLYLSFAFLRNPLFYCVLDHSHIRQISPDVPDHRPSASYNISNEVWMTKAEQRLLLSFLASNQSMLEWGSGGSTLHFSRFVRMYYSIEHNNEWYAEVSRRLAQNPGLYGHVRYFWARVEPGRYGWPGGLSPGNYLQFKRYVAAPRRFHPLVQHFDRVLVDGRARIACALFALRYLEGNSLLFLHDYFQRAETRNYNRVLEHYSVVAAVDELLVLRPKPASAGLFLNNTELQSRYFDWNSFM</sequence>
<dbReference type="Gene3D" id="3.40.50.150">
    <property type="entry name" value="Vaccinia Virus protein VP39"/>
    <property type="match status" value="1"/>
</dbReference>
<evidence type="ECO:0000313" key="2">
    <source>
        <dbReference type="EMBL" id="JAC82132.1"/>
    </source>
</evidence>
<keyword evidence="1" id="KW-0472">Membrane</keyword>
<proteinExistence type="predicted"/>
<keyword evidence="1" id="KW-1133">Transmembrane helix</keyword>
<feature type="non-terminal residue" evidence="2">
    <location>
        <position position="1"/>
    </location>
</feature>
<protein>
    <submittedName>
        <fullName evidence="2">Uncharacterized protein</fullName>
    </submittedName>
</protein>
<gene>
    <name evidence="2" type="ORF">TSPGSL018_6395</name>
</gene>
<accession>A0A061SAI7</accession>
<dbReference type="AlphaFoldDB" id="A0A061SAI7"/>
<organism evidence="2">
    <name type="scientific">Tetraselmis sp. GSL018</name>
    <dbReference type="NCBI Taxonomy" id="582737"/>
    <lineage>
        <taxon>Eukaryota</taxon>
        <taxon>Viridiplantae</taxon>
        <taxon>Chlorophyta</taxon>
        <taxon>core chlorophytes</taxon>
        <taxon>Chlorodendrophyceae</taxon>
        <taxon>Chlorodendrales</taxon>
        <taxon>Chlorodendraceae</taxon>
        <taxon>Tetraselmis</taxon>
    </lineage>
</organism>
<evidence type="ECO:0000256" key="1">
    <source>
        <dbReference type="SAM" id="Phobius"/>
    </source>
</evidence>
<dbReference type="InterPro" id="IPR029063">
    <property type="entry name" value="SAM-dependent_MTases_sf"/>
</dbReference>
<keyword evidence="1" id="KW-0812">Transmembrane</keyword>
<name>A0A061SAI7_9CHLO</name>
<feature type="transmembrane region" description="Helical" evidence="1">
    <location>
        <begin position="12"/>
        <end position="34"/>
    </location>
</feature>
<reference evidence="2" key="1">
    <citation type="submission" date="2014-05" db="EMBL/GenBank/DDBJ databases">
        <title>The transcriptome of the halophilic microalga Tetraselmis sp. GSL018 isolated from the Great Salt Lake, Utah.</title>
        <authorList>
            <person name="Jinkerson R.E."/>
            <person name="D'Adamo S."/>
            <person name="Posewitz M.C."/>
        </authorList>
    </citation>
    <scope>NUCLEOTIDE SEQUENCE</scope>
    <source>
        <strain evidence="2">GSL018</strain>
    </source>
</reference>
<dbReference type="EMBL" id="GBEZ01002965">
    <property type="protein sequence ID" value="JAC82132.1"/>
    <property type="molecule type" value="Transcribed_RNA"/>
</dbReference>